<comment type="caution">
    <text evidence="5">The sequence shown here is derived from an EMBL/GenBank/DDBJ whole genome shotgun (WGS) entry which is preliminary data.</text>
</comment>
<feature type="repeat" description="TPR" evidence="3">
    <location>
        <begin position="582"/>
        <end position="615"/>
    </location>
</feature>
<dbReference type="InterPro" id="IPR011990">
    <property type="entry name" value="TPR-like_helical_dom_sf"/>
</dbReference>
<dbReference type="OrthoDB" id="228738at2"/>
<evidence type="ECO:0000256" key="2">
    <source>
        <dbReference type="ARBA" id="ARBA00022803"/>
    </source>
</evidence>
<sequence>MSQPRRRVLLVGWDAADWKVIHPLMDAGQMPTLERLVSGGAMANLATLHPVLSPTLWTSIATGKRPFKHGIHGFTEPTPDGQGVQPITNLSRTSKALWNLLGQEGKRSVVVGWWPSHPAEPIHGVMVSNHFQRALGPPEVPWPPPPHSVHPAALTESLAALRINPNDLPADAISAFVPRAAEIDQQRDQRLGACAKTLAEAASVHSVATHLLASQEWDFAAIYYDAIDHFCHGFMKYHPPRQEHINQRDFELYGGVVNAAYRFHDMLLARLIEIAGPDTTVLLMSDHGFHPDHLRPRIIPAEPAGPAIEHRDFGVFVLNGPGIRSDALLHGLNLLDIAPTVLTLFGLPIGEDMDGSVAYDAWIEPPPITTIPTWEARHEVKPGGTMGLHPPERRLDAAESQAALQQMIELGYIEPLGDDQQLAVRRTVRELRYNLARAYMDDSRHAEAAAILTELFAEWPSEHRFGIQLAMCFRALDRITDLRAVTEDLATRRRAEAEAASAQLQQALLALRNDRREKLAAGESPPRLKPAARLGLRRLRSLARYSPAAIDYLRGYALAAEGKVEEAVRQLRSAESHPAAQAGLSLQIGQTYLQMRRTSEAWRCFRRAHRIDPDNAHALLGMAQCALRRGRTDRAIDDALESLARRYNNPLAHFTLARALARRGQPADAIEAAKRALEFNPNFAAAHTLLAHLLSETEEAAAADHRATADAIRAAKRSARLRRASSPEQAWQPPHAQPPAPLQARPHAAPPEPTSQDPPGTRMTHPPTEPITIVTGLPRSGTSMMMQMLAAAGLPAFVDGVRTQDEDNPHGYYEHEAIKRTARDPGWVHEAAGKVAKVVAPLLPHLPPNLPYRVILVERDLDEVLASQQKMLARQGATGAALTPDRLRAVFLAQLARTREWMAANAAESSLTISFFEAHTDPHATAARVAEFLGCAERAPIIAQAIDGRLHRNRADR</sequence>
<dbReference type="SUPFAM" id="SSF52540">
    <property type="entry name" value="P-loop containing nucleoside triphosphate hydrolases"/>
    <property type="match status" value="1"/>
</dbReference>
<protein>
    <submittedName>
        <fullName evidence="5">Tetratricopeptide repeat protein</fullName>
    </submittedName>
</protein>
<proteinExistence type="predicted"/>
<evidence type="ECO:0000256" key="4">
    <source>
        <dbReference type="SAM" id="MobiDB-lite"/>
    </source>
</evidence>
<name>A0A5C5VVQ2_9BACT</name>
<organism evidence="5 6">
    <name type="scientific">Botrimarina hoheduenensis</name>
    <dbReference type="NCBI Taxonomy" id="2528000"/>
    <lineage>
        <taxon>Bacteria</taxon>
        <taxon>Pseudomonadati</taxon>
        <taxon>Planctomycetota</taxon>
        <taxon>Planctomycetia</taxon>
        <taxon>Pirellulales</taxon>
        <taxon>Lacipirellulaceae</taxon>
        <taxon>Botrimarina</taxon>
    </lineage>
</organism>
<dbReference type="InterPro" id="IPR019734">
    <property type="entry name" value="TPR_rpt"/>
</dbReference>
<dbReference type="AlphaFoldDB" id="A0A5C5VVQ2"/>
<dbReference type="Pfam" id="PF01663">
    <property type="entry name" value="Phosphodiest"/>
    <property type="match status" value="1"/>
</dbReference>
<dbReference type="PANTHER" id="PTHR12558">
    <property type="entry name" value="CELL DIVISION CYCLE 16,23,27"/>
    <property type="match status" value="1"/>
</dbReference>
<dbReference type="EMBL" id="SJPH01000006">
    <property type="protein sequence ID" value="TWT42678.1"/>
    <property type="molecule type" value="Genomic_DNA"/>
</dbReference>
<feature type="compositionally biased region" description="Low complexity" evidence="4">
    <location>
        <begin position="724"/>
        <end position="734"/>
    </location>
</feature>
<evidence type="ECO:0000313" key="5">
    <source>
        <dbReference type="EMBL" id="TWT42678.1"/>
    </source>
</evidence>
<evidence type="ECO:0000313" key="6">
    <source>
        <dbReference type="Proteomes" id="UP000318995"/>
    </source>
</evidence>
<keyword evidence="6" id="KW-1185">Reference proteome</keyword>
<feature type="repeat" description="TPR" evidence="3">
    <location>
        <begin position="650"/>
        <end position="683"/>
    </location>
</feature>
<dbReference type="Gene3D" id="3.40.50.300">
    <property type="entry name" value="P-loop containing nucleotide triphosphate hydrolases"/>
    <property type="match status" value="1"/>
</dbReference>
<dbReference type="Pfam" id="PF13432">
    <property type="entry name" value="TPR_16"/>
    <property type="match status" value="1"/>
</dbReference>
<dbReference type="Gene3D" id="3.40.720.10">
    <property type="entry name" value="Alkaline Phosphatase, subunit A"/>
    <property type="match status" value="1"/>
</dbReference>
<dbReference type="InterPro" id="IPR002591">
    <property type="entry name" value="Phosphodiest/P_Trfase"/>
</dbReference>
<keyword evidence="1" id="KW-0677">Repeat</keyword>
<evidence type="ECO:0000256" key="3">
    <source>
        <dbReference type="PROSITE-ProRule" id="PRU00339"/>
    </source>
</evidence>
<evidence type="ECO:0000256" key="1">
    <source>
        <dbReference type="ARBA" id="ARBA00022737"/>
    </source>
</evidence>
<dbReference type="Gene3D" id="1.25.40.10">
    <property type="entry name" value="Tetratricopeptide repeat domain"/>
    <property type="match status" value="2"/>
</dbReference>
<dbReference type="RefSeq" id="WP_146574877.1">
    <property type="nucleotide sequence ID" value="NZ_SJPH01000006.1"/>
</dbReference>
<dbReference type="Proteomes" id="UP000318995">
    <property type="component" value="Unassembled WGS sequence"/>
</dbReference>
<gene>
    <name evidence="5" type="ORF">Pla111_26510</name>
</gene>
<dbReference type="SUPFAM" id="SSF53649">
    <property type="entry name" value="Alkaline phosphatase-like"/>
    <property type="match status" value="1"/>
</dbReference>
<dbReference type="PANTHER" id="PTHR12558:SF13">
    <property type="entry name" value="CELL DIVISION CYCLE PROTEIN 27 HOMOLOG"/>
    <property type="match status" value="1"/>
</dbReference>
<dbReference type="InterPro" id="IPR027417">
    <property type="entry name" value="P-loop_NTPase"/>
</dbReference>
<reference evidence="5 6" key="1">
    <citation type="submission" date="2019-02" db="EMBL/GenBank/DDBJ databases">
        <title>Deep-cultivation of Planctomycetes and their phenomic and genomic characterization uncovers novel biology.</title>
        <authorList>
            <person name="Wiegand S."/>
            <person name="Jogler M."/>
            <person name="Boedeker C."/>
            <person name="Pinto D."/>
            <person name="Vollmers J."/>
            <person name="Rivas-Marin E."/>
            <person name="Kohn T."/>
            <person name="Peeters S.H."/>
            <person name="Heuer A."/>
            <person name="Rast P."/>
            <person name="Oberbeckmann S."/>
            <person name="Bunk B."/>
            <person name="Jeske O."/>
            <person name="Meyerdierks A."/>
            <person name="Storesund J.E."/>
            <person name="Kallscheuer N."/>
            <person name="Luecker S."/>
            <person name="Lage O.M."/>
            <person name="Pohl T."/>
            <person name="Merkel B.J."/>
            <person name="Hornburger P."/>
            <person name="Mueller R.-W."/>
            <person name="Bruemmer F."/>
            <person name="Labrenz M."/>
            <person name="Spormann A.M."/>
            <person name="Op Den Camp H."/>
            <person name="Overmann J."/>
            <person name="Amann R."/>
            <person name="Jetten M.S.M."/>
            <person name="Mascher T."/>
            <person name="Medema M.H."/>
            <person name="Devos D.P."/>
            <person name="Kaster A.-K."/>
            <person name="Ovreas L."/>
            <person name="Rohde M."/>
            <person name="Galperin M.Y."/>
            <person name="Jogler C."/>
        </authorList>
    </citation>
    <scope>NUCLEOTIDE SEQUENCE [LARGE SCALE GENOMIC DNA]</scope>
    <source>
        <strain evidence="5 6">Pla111</strain>
    </source>
</reference>
<dbReference type="SUPFAM" id="SSF48452">
    <property type="entry name" value="TPR-like"/>
    <property type="match status" value="1"/>
</dbReference>
<dbReference type="PROSITE" id="PS50005">
    <property type="entry name" value="TPR"/>
    <property type="match status" value="2"/>
</dbReference>
<dbReference type="SMART" id="SM00028">
    <property type="entry name" value="TPR"/>
    <property type="match status" value="4"/>
</dbReference>
<feature type="region of interest" description="Disordered" evidence="4">
    <location>
        <begin position="715"/>
        <end position="771"/>
    </location>
</feature>
<dbReference type="Pfam" id="PF07719">
    <property type="entry name" value="TPR_2"/>
    <property type="match status" value="1"/>
</dbReference>
<keyword evidence="2 3" id="KW-0802">TPR repeat</keyword>
<accession>A0A5C5VVQ2</accession>
<dbReference type="InterPro" id="IPR013105">
    <property type="entry name" value="TPR_2"/>
</dbReference>
<dbReference type="InterPro" id="IPR017850">
    <property type="entry name" value="Alkaline_phosphatase_core_sf"/>
</dbReference>